<protein>
    <submittedName>
        <fullName evidence="1">tRNA (Uracil(54)-C(5))-methyltransferase-like protein</fullName>
    </submittedName>
</protein>
<dbReference type="SUPFAM" id="SSF53335">
    <property type="entry name" value="S-adenosyl-L-methionine-dependent methyltransferases"/>
    <property type="match status" value="1"/>
</dbReference>
<reference evidence="1" key="1">
    <citation type="submission" date="2020-03" db="EMBL/GenBank/DDBJ databases">
        <title>Studies in the Genomics of Life Span.</title>
        <authorList>
            <person name="Glass D."/>
        </authorList>
    </citation>
    <scope>NUCLEOTIDE SEQUENCE</scope>
    <source>
        <strain evidence="1">SUZIE</strain>
        <tissue evidence="1">Muscle</tissue>
    </source>
</reference>
<dbReference type="EMBL" id="JAATJV010365298">
    <property type="protein sequence ID" value="MBZ3879504.1"/>
    <property type="molecule type" value="Genomic_DNA"/>
</dbReference>
<keyword evidence="2" id="KW-1185">Reference proteome</keyword>
<dbReference type="InterPro" id="IPR045850">
    <property type="entry name" value="TRM2_met"/>
</dbReference>
<dbReference type="Proteomes" id="UP001166674">
    <property type="component" value="Unassembled WGS sequence"/>
</dbReference>
<accession>A0AA41MX52</accession>
<dbReference type="PANTHER" id="PTHR45904">
    <property type="entry name" value="TRNA (URACIL-5-)-METHYLTRANSFERASE"/>
    <property type="match status" value="1"/>
</dbReference>
<dbReference type="InterPro" id="IPR029063">
    <property type="entry name" value="SAM-dependent_MTases_sf"/>
</dbReference>
<name>A0AA41MX52_SCICA</name>
<evidence type="ECO:0000313" key="1">
    <source>
        <dbReference type="EMBL" id="MBZ3879504.1"/>
    </source>
</evidence>
<dbReference type="PANTHER" id="PTHR45904:SF1">
    <property type="entry name" value="TRNA (URACIL-5-)-METHYLTRANSFERASE HOMOLOG B"/>
    <property type="match status" value="1"/>
</dbReference>
<dbReference type="GO" id="GO:0003723">
    <property type="term" value="F:RNA binding"/>
    <property type="evidence" value="ECO:0007669"/>
    <property type="project" value="TreeGrafter"/>
</dbReference>
<evidence type="ECO:0000313" key="2">
    <source>
        <dbReference type="Proteomes" id="UP001166674"/>
    </source>
</evidence>
<proteinExistence type="predicted"/>
<organism evidence="1 2">
    <name type="scientific">Sciurus carolinensis</name>
    <name type="common">Eastern gray squirrel</name>
    <dbReference type="NCBI Taxonomy" id="30640"/>
    <lineage>
        <taxon>Eukaryota</taxon>
        <taxon>Metazoa</taxon>
        <taxon>Chordata</taxon>
        <taxon>Craniata</taxon>
        <taxon>Vertebrata</taxon>
        <taxon>Euteleostomi</taxon>
        <taxon>Mammalia</taxon>
        <taxon>Eutheria</taxon>
        <taxon>Euarchontoglires</taxon>
        <taxon>Glires</taxon>
        <taxon>Rodentia</taxon>
        <taxon>Sciuromorpha</taxon>
        <taxon>Sciuridae</taxon>
        <taxon>Sciurinae</taxon>
        <taxon>Sciurini</taxon>
        <taxon>Sciurus</taxon>
    </lineage>
</organism>
<comment type="caution">
    <text evidence="1">The sequence shown here is derived from an EMBL/GenBank/DDBJ whole genome shotgun (WGS) entry which is preliminary data.</text>
</comment>
<dbReference type="AlphaFoldDB" id="A0AA41MX52"/>
<dbReference type="Gene3D" id="3.40.50.150">
    <property type="entry name" value="Vaccinia Virus protein VP39"/>
    <property type="match status" value="1"/>
</dbReference>
<sequence length="130" mass="14946">MRIQFKSNDHKRLLEETSKYLNLPNQIPCHFMEEKLSAQRASQILGIELMEQVVEDARWTAAFHGITNCEFYASRADKILPQLLKSKEDRQSIVTVVNPAHTGLHYQVVQAIRNCRAIHTLVFVSCKPRG</sequence>
<gene>
    <name evidence="1" type="ORF">SUZIE_153265</name>
</gene>